<evidence type="ECO:0000259" key="2">
    <source>
        <dbReference type="Pfam" id="PF04236"/>
    </source>
</evidence>
<dbReference type="EMBL" id="KQ982916">
    <property type="protein sequence ID" value="KYQ49302.1"/>
    <property type="molecule type" value="Genomic_DNA"/>
</dbReference>
<sequence>MELPKEHFQHALLLNLQALLNENPLQHNSLQNFPENKRYRQQLYKLKHYTSWNASKKWIHNFKQKHHIVSRKINKFITQKTLTDINKLEIEANNFVEKVKQEISLIGAENVLNSDQSGFNLEMHTGHTLSFKGQQQIETLTQSTNSMTHSYTIQPIVSACGSLLSPLLIILQEKDGKFGPRVEANLFKPDNVIVLPSNSGKMSTNLVKTWFTNVFLPNCNDNSVLLLDSWSGQNSKTFETIDKLSKNIKILTIPAGTTGMIQPLDVFGFRIWKNFIKHFSDLIVLYNYDINLHLRNNVIKLQSLIYYQLSSPRFINLFKYSWYKSGYLQEKPLHFDNPVDYCFKNCEAICELLCNNIIVIKCAWCAKSLCIQDFFIEYHFCKEYVA</sequence>
<dbReference type="Pfam" id="PF03184">
    <property type="entry name" value="DDE_1"/>
    <property type="match status" value="1"/>
</dbReference>
<reference evidence="3 4" key="1">
    <citation type="submission" date="2015-09" db="EMBL/GenBank/DDBJ databases">
        <title>Trachymyrmex zeteki WGS genome.</title>
        <authorList>
            <person name="Nygaard S."/>
            <person name="Hu H."/>
            <person name="Boomsma J."/>
            <person name="Zhang G."/>
        </authorList>
    </citation>
    <scope>NUCLEOTIDE SEQUENCE [LARGE SCALE GENOMIC DNA]</scope>
    <source>
        <strain evidence="3">Tzet28-1</strain>
        <tissue evidence="3">Whole body</tissue>
    </source>
</reference>
<dbReference type="InterPro" id="IPR004875">
    <property type="entry name" value="DDE_SF_endonuclease_dom"/>
</dbReference>
<evidence type="ECO:0000313" key="4">
    <source>
        <dbReference type="Proteomes" id="UP000075809"/>
    </source>
</evidence>
<proteinExistence type="predicted"/>
<name>A0A151WN21_9HYME</name>
<evidence type="ECO:0000259" key="1">
    <source>
        <dbReference type="Pfam" id="PF03184"/>
    </source>
</evidence>
<organism evidence="3 4">
    <name type="scientific">Mycetomoellerius zeteki</name>
    <dbReference type="NCBI Taxonomy" id="64791"/>
    <lineage>
        <taxon>Eukaryota</taxon>
        <taxon>Metazoa</taxon>
        <taxon>Ecdysozoa</taxon>
        <taxon>Arthropoda</taxon>
        <taxon>Hexapoda</taxon>
        <taxon>Insecta</taxon>
        <taxon>Pterygota</taxon>
        <taxon>Neoptera</taxon>
        <taxon>Endopterygota</taxon>
        <taxon>Hymenoptera</taxon>
        <taxon>Apocrita</taxon>
        <taxon>Aculeata</taxon>
        <taxon>Formicoidea</taxon>
        <taxon>Formicidae</taxon>
        <taxon>Myrmicinae</taxon>
        <taxon>Mycetomoellerius</taxon>
    </lineage>
</organism>
<keyword evidence="4" id="KW-1185">Reference proteome</keyword>
<protein>
    <recommendedName>
        <fullName evidence="5">DDE-1 domain-containing protein</fullName>
    </recommendedName>
</protein>
<evidence type="ECO:0000313" key="3">
    <source>
        <dbReference type="EMBL" id="KYQ49302.1"/>
    </source>
</evidence>
<dbReference type="STRING" id="64791.A0A151WN21"/>
<evidence type="ECO:0008006" key="5">
    <source>
        <dbReference type="Google" id="ProtNLM"/>
    </source>
</evidence>
<gene>
    <name evidence="3" type="ORF">ALC60_11634</name>
</gene>
<dbReference type="GO" id="GO:0003676">
    <property type="term" value="F:nucleic acid binding"/>
    <property type="evidence" value="ECO:0007669"/>
    <property type="project" value="InterPro"/>
</dbReference>
<dbReference type="Proteomes" id="UP000075809">
    <property type="component" value="Unassembled WGS sequence"/>
</dbReference>
<feature type="domain" description="Transposase Tc5 C-terminal" evidence="2">
    <location>
        <begin position="322"/>
        <end position="381"/>
    </location>
</feature>
<dbReference type="AlphaFoldDB" id="A0A151WN21"/>
<accession>A0A151WN21</accession>
<feature type="domain" description="DDE-1" evidence="1">
    <location>
        <begin position="198"/>
        <end position="297"/>
    </location>
</feature>
<dbReference type="InterPro" id="IPR007350">
    <property type="entry name" value="Transposase_Tc5_C"/>
</dbReference>
<dbReference type="Pfam" id="PF04236">
    <property type="entry name" value="Transp_Tc5_C"/>
    <property type="match status" value="1"/>
</dbReference>